<dbReference type="Ensembl" id="ENSCPGT00000028350.1">
    <property type="protein sequence ID" value="ENSCPGP00000025933.1"/>
    <property type="gene ID" value="ENSCPGG00000017896.1"/>
</dbReference>
<sequence length="77" mass="8606">MRVISILITCLCSYLSDCPQEATVSASELFLWHHKEKASKWPEAPEPLESTPSPPSFTSSLDIFGHDSQLSRYHPSS</sequence>
<keyword evidence="4" id="KW-1185">Reference proteome</keyword>
<dbReference type="Proteomes" id="UP000694419">
    <property type="component" value="Unplaced"/>
</dbReference>
<keyword evidence="2" id="KW-0732">Signal</keyword>
<evidence type="ECO:0000313" key="3">
    <source>
        <dbReference type="Ensembl" id="ENSCPGP00000025933.1"/>
    </source>
</evidence>
<proteinExistence type="predicted"/>
<feature type="signal peptide" evidence="2">
    <location>
        <begin position="1"/>
        <end position="16"/>
    </location>
</feature>
<feature type="compositionally biased region" description="Polar residues" evidence="1">
    <location>
        <begin position="68"/>
        <end position="77"/>
    </location>
</feature>
<feature type="region of interest" description="Disordered" evidence="1">
    <location>
        <begin position="40"/>
        <end position="77"/>
    </location>
</feature>
<reference evidence="3" key="1">
    <citation type="submission" date="2025-08" db="UniProtKB">
        <authorList>
            <consortium name="Ensembl"/>
        </authorList>
    </citation>
    <scope>IDENTIFICATION</scope>
</reference>
<protein>
    <submittedName>
        <fullName evidence="3">Uncharacterized protein</fullName>
    </submittedName>
</protein>
<evidence type="ECO:0000256" key="2">
    <source>
        <dbReference type="SAM" id="SignalP"/>
    </source>
</evidence>
<evidence type="ECO:0000256" key="1">
    <source>
        <dbReference type="SAM" id="MobiDB-lite"/>
    </source>
</evidence>
<accession>A0A8C3KQZ3</accession>
<dbReference type="AlphaFoldDB" id="A0A8C3KQZ3"/>
<feature type="chain" id="PRO_5034813487" evidence="2">
    <location>
        <begin position="17"/>
        <end position="77"/>
    </location>
</feature>
<organism evidence="3 4">
    <name type="scientific">Calidris pygmaea</name>
    <name type="common">Spoon-billed sandpiper</name>
    <dbReference type="NCBI Taxonomy" id="425635"/>
    <lineage>
        <taxon>Eukaryota</taxon>
        <taxon>Metazoa</taxon>
        <taxon>Chordata</taxon>
        <taxon>Craniata</taxon>
        <taxon>Vertebrata</taxon>
        <taxon>Euteleostomi</taxon>
        <taxon>Archelosauria</taxon>
        <taxon>Archosauria</taxon>
        <taxon>Dinosauria</taxon>
        <taxon>Saurischia</taxon>
        <taxon>Theropoda</taxon>
        <taxon>Coelurosauria</taxon>
        <taxon>Aves</taxon>
        <taxon>Neognathae</taxon>
        <taxon>Neoaves</taxon>
        <taxon>Charadriiformes</taxon>
        <taxon>Scolopacidae</taxon>
        <taxon>Calidris</taxon>
    </lineage>
</organism>
<name>A0A8C3KQZ3_9CHAR</name>
<reference evidence="3" key="2">
    <citation type="submission" date="2025-09" db="UniProtKB">
        <authorList>
            <consortium name="Ensembl"/>
        </authorList>
    </citation>
    <scope>IDENTIFICATION</scope>
</reference>
<feature type="compositionally biased region" description="Low complexity" evidence="1">
    <location>
        <begin position="47"/>
        <end position="61"/>
    </location>
</feature>
<evidence type="ECO:0000313" key="4">
    <source>
        <dbReference type="Proteomes" id="UP000694419"/>
    </source>
</evidence>